<gene>
    <name evidence="1" type="ORF">BDV41DRAFT_572550</name>
</gene>
<proteinExistence type="predicted"/>
<evidence type="ECO:0000313" key="2">
    <source>
        <dbReference type="Proteomes" id="UP000325433"/>
    </source>
</evidence>
<name>A0A5N6WAY3_9EURO</name>
<protein>
    <recommendedName>
        <fullName evidence="3">Berberine/berberine-like domain-containing protein</fullName>
    </recommendedName>
</protein>
<dbReference type="Gene3D" id="3.30.465.10">
    <property type="match status" value="1"/>
</dbReference>
<evidence type="ECO:0008006" key="3">
    <source>
        <dbReference type="Google" id="ProtNLM"/>
    </source>
</evidence>
<dbReference type="Proteomes" id="UP000325433">
    <property type="component" value="Unassembled WGS sequence"/>
</dbReference>
<dbReference type="InterPro" id="IPR016169">
    <property type="entry name" value="FAD-bd_PCMH_sub2"/>
</dbReference>
<sequence length="274" mass="30158">MIQHVKPSSISRTDGKTSLSLLTVDKKCVFPLAEAATVMDRIERRLDGDFPDEFSGDAVAVNPEMAPTLVTEPYLVLFWCWVSPIGELTPAKSFLEQTTQAGGVLGNTVTETIPAAYGLGDSSWGTFFRSRNVDQIHQNVSIIFARHPSPHPLSAVIFHKNHGKGVRHRVADTVGAALLNRYQHVILGLHGRTRPGCADEQELAGAARWAIELEEALDQNGLSLSGGFPAFWPPDQVDIERLFGEEKALRLRQLKARLDLNNLFHRALSGLNGY</sequence>
<dbReference type="Gene3D" id="3.40.462.20">
    <property type="match status" value="1"/>
</dbReference>
<evidence type="ECO:0000313" key="1">
    <source>
        <dbReference type="EMBL" id="KAE8317668.1"/>
    </source>
</evidence>
<keyword evidence="2" id="KW-1185">Reference proteome</keyword>
<dbReference type="AlphaFoldDB" id="A0A5N6WAY3"/>
<reference evidence="2" key="1">
    <citation type="submission" date="2019-04" db="EMBL/GenBank/DDBJ databases">
        <title>Friends and foes A comparative genomics studyof 23 Aspergillus species from section Flavi.</title>
        <authorList>
            <consortium name="DOE Joint Genome Institute"/>
            <person name="Kjaerbolling I."/>
            <person name="Vesth T."/>
            <person name="Frisvad J.C."/>
            <person name="Nybo J.L."/>
            <person name="Theobald S."/>
            <person name="Kildgaard S."/>
            <person name="Isbrandt T."/>
            <person name="Kuo A."/>
            <person name="Sato A."/>
            <person name="Lyhne E.K."/>
            <person name="Kogle M.E."/>
            <person name="Wiebenga A."/>
            <person name="Kun R.S."/>
            <person name="Lubbers R.J."/>
            <person name="Makela M.R."/>
            <person name="Barry K."/>
            <person name="Chovatia M."/>
            <person name="Clum A."/>
            <person name="Daum C."/>
            <person name="Haridas S."/>
            <person name="He G."/>
            <person name="LaButti K."/>
            <person name="Lipzen A."/>
            <person name="Mondo S."/>
            <person name="Riley R."/>
            <person name="Salamov A."/>
            <person name="Simmons B.A."/>
            <person name="Magnuson J.K."/>
            <person name="Henrissat B."/>
            <person name="Mortensen U.H."/>
            <person name="Larsen T.O."/>
            <person name="Devries R.P."/>
            <person name="Grigoriev I.V."/>
            <person name="Machida M."/>
            <person name="Baker S.E."/>
            <person name="Andersen M.R."/>
        </authorList>
    </citation>
    <scope>NUCLEOTIDE SEQUENCE [LARGE SCALE GENOMIC DNA]</scope>
    <source>
        <strain evidence="2">CBS 130015</strain>
    </source>
</reference>
<organism evidence="1 2">
    <name type="scientific">Aspergillus transmontanensis</name>
    <dbReference type="NCBI Taxonomy" id="1034304"/>
    <lineage>
        <taxon>Eukaryota</taxon>
        <taxon>Fungi</taxon>
        <taxon>Dikarya</taxon>
        <taxon>Ascomycota</taxon>
        <taxon>Pezizomycotina</taxon>
        <taxon>Eurotiomycetes</taxon>
        <taxon>Eurotiomycetidae</taxon>
        <taxon>Eurotiales</taxon>
        <taxon>Aspergillaceae</taxon>
        <taxon>Aspergillus</taxon>
        <taxon>Aspergillus subgen. Circumdati</taxon>
    </lineage>
</organism>
<dbReference type="EMBL" id="ML738300">
    <property type="protein sequence ID" value="KAE8317668.1"/>
    <property type="molecule type" value="Genomic_DNA"/>
</dbReference>
<accession>A0A5N6WAY3</accession>